<protein>
    <submittedName>
        <fullName evidence="1">Uncharacterized protein</fullName>
    </submittedName>
</protein>
<name>A0AAV7LF96_PLEWA</name>
<sequence length="172" mass="18447">METLFETLMRRMDAINQAIASLRSQPSVPEVVLSGQSDKPWGAGAPPKETFPMVKKRWRGQKRGKGAVPGQAEKKQPIHVQGMDRIVTPEGLAPPQAPPLQTVVQSLPVLTAAQPASVSTSQVTIQVTTKSVTGMVVVGGESTATAGVSHSGVLGSRTFRVTWLRCIHGFWR</sequence>
<evidence type="ECO:0000313" key="2">
    <source>
        <dbReference type="Proteomes" id="UP001066276"/>
    </source>
</evidence>
<gene>
    <name evidence="1" type="ORF">NDU88_001212</name>
</gene>
<dbReference type="Proteomes" id="UP001066276">
    <property type="component" value="Chromosome 11"/>
</dbReference>
<organism evidence="1 2">
    <name type="scientific">Pleurodeles waltl</name>
    <name type="common">Iberian ribbed newt</name>
    <dbReference type="NCBI Taxonomy" id="8319"/>
    <lineage>
        <taxon>Eukaryota</taxon>
        <taxon>Metazoa</taxon>
        <taxon>Chordata</taxon>
        <taxon>Craniata</taxon>
        <taxon>Vertebrata</taxon>
        <taxon>Euteleostomi</taxon>
        <taxon>Amphibia</taxon>
        <taxon>Batrachia</taxon>
        <taxon>Caudata</taxon>
        <taxon>Salamandroidea</taxon>
        <taxon>Salamandridae</taxon>
        <taxon>Pleurodelinae</taxon>
        <taxon>Pleurodeles</taxon>
    </lineage>
</organism>
<dbReference type="EMBL" id="JANPWB010000015">
    <property type="protein sequence ID" value="KAJ1088053.1"/>
    <property type="molecule type" value="Genomic_DNA"/>
</dbReference>
<keyword evidence="2" id="KW-1185">Reference proteome</keyword>
<reference evidence="1" key="1">
    <citation type="journal article" date="2022" name="bioRxiv">
        <title>Sequencing and chromosome-scale assembly of the giantPleurodeles waltlgenome.</title>
        <authorList>
            <person name="Brown T."/>
            <person name="Elewa A."/>
            <person name="Iarovenko S."/>
            <person name="Subramanian E."/>
            <person name="Araus A.J."/>
            <person name="Petzold A."/>
            <person name="Susuki M."/>
            <person name="Suzuki K.-i.T."/>
            <person name="Hayashi T."/>
            <person name="Toyoda A."/>
            <person name="Oliveira C."/>
            <person name="Osipova E."/>
            <person name="Leigh N.D."/>
            <person name="Simon A."/>
            <person name="Yun M.H."/>
        </authorList>
    </citation>
    <scope>NUCLEOTIDE SEQUENCE</scope>
    <source>
        <strain evidence="1">20211129_DDA</strain>
        <tissue evidence="1">Liver</tissue>
    </source>
</reference>
<comment type="caution">
    <text evidence="1">The sequence shown here is derived from an EMBL/GenBank/DDBJ whole genome shotgun (WGS) entry which is preliminary data.</text>
</comment>
<dbReference type="AlphaFoldDB" id="A0AAV7LF96"/>
<proteinExistence type="predicted"/>
<evidence type="ECO:0000313" key="1">
    <source>
        <dbReference type="EMBL" id="KAJ1088053.1"/>
    </source>
</evidence>
<accession>A0AAV7LF96</accession>